<dbReference type="PANTHER" id="PTHR30290:SF10">
    <property type="entry name" value="PERIPLASMIC OLIGOPEPTIDE-BINDING PROTEIN-RELATED"/>
    <property type="match status" value="1"/>
</dbReference>
<comment type="similarity">
    <text evidence="2">Belongs to the bacterial solute-binding protein 5 family.</text>
</comment>
<keyword evidence="4 5" id="KW-0732">Signal</keyword>
<feature type="domain" description="Solute-binding protein family 5" evidence="6">
    <location>
        <begin position="89"/>
        <end position="484"/>
    </location>
</feature>
<dbReference type="InterPro" id="IPR000914">
    <property type="entry name" value="SBP_5_dom"/>
</dbReference>
<feature type="chain" id="PRO_5021721441" evidence="5">
    <location>
        <begin position="32"/>
        <end position="564"/>
    </location>
</feature>
<evidence type="ECO:0000256" key="5">
    <source>
        <dbReference type="SAM" id="SignalP"/>
    </source>
</evidence>
<keyword evidence="3" id="KW-0813">Transport</keyword>
<dbReference type="InterPro" id="IPR039424">
    <property type="entry name" value="SBP_5"/>
</dbReference>
<accession>A0A560F763</accession>
<dbReference type="RefSeq" id="WP_145619950.1">
    <property type="nucleotide sequence ID" value="NZ_JAYNFR010000070.1"/>
</dbReference>
<protein>
    <submittedName>
        <fullName evidence="7">Oligopeptide transport system substrate-binding protein</fullName>
    </submittedName>
</protein>
<sequence>MGVSSRCWAWAPRLVLLAGLAALNGSLRPAAAYVAPADAGTPPAKTLVRSLGGTPVTLDPQRADLSSESLVIDDLLEGLLAPDGRGGARPALAESWTVSPDGRIYTFKLRADAKWSDGTAVTADDFVFSWRRLADPRTAAPYAYYMWIVVNGEAITRGTIKDVSRLGVTALDATTFQVELVRPTAYFLAMLQHQALFAVQKASVQAHGDAFTEPGRYVSSGAYVLAENVPRDHLTLVRNPAYYDQAKVPIAVVRDLPLEDRAAEMRLFRDGQVQATYELPIDQVAWARSALKEAFVSGDTFDTYFLSFNLRNEPWKSSPALREALTLAIDREALANRVLGGEQPAYSYVPRLAPGPGITGYEPGWPAWRDQPQAERERQARALLVEAGYGPPGTGSKGGPGGRTLPPISLLFPTGANWQAVAVAVARQWHDVLGVEVRLDAQDFRIVAAQSNAKTFKDVVFASWIGDYADANSFLALMRGDAGQENYASYRNPLFDALMEEANGEPDAGRRAGLLRRAERLMMDDTPVIPLFHKTMRRLVSPRVTGWVPNPLDLSPSRFLDLTP</sequence>
<dbReference type="InterPro" id="IPR030678">
    <property type="entry name" value="Peptide/Ni-bd"/>
</dbReference>
<dbReference type="Pfam" id="PF00496">
    <property type="entry name" value="SBP_bac_5"/>
    <property type="match status" value="1"/>
</dbReference>
<dbReference type="Gene3D" id="3.90.76.10">
    <property type="entry name" value="Dipeptide-binding Protein, Domain 1"/>
    <property type="match status" value="1"/>
</dbReference>
<dbReference type="EMBL" id="VITO01000025">
    <property type="protein sequence ID" value="TWB17405.1"/>
    <property type="molecule type" value="Genomic_DNA"/>
</dbReference>
<organism evidence="7 8">
    <name type="scientific">Nitrospirillum amazonense</name>
    <dbReference type="NCBI Taxonomy" id="28077"/>
    <lineage>
        <taxon>Bacteria</taxon>
        <taxon>Pseudomonadati</taxon>
        <taxon>Pseudomonadota</taxon>
        <taxon>Alphaproteobacteria</taxon>
        <taxon>Rhodospirillales</taxon>
        <taxon>Azospirillaceae</taxon>
        <taxon>Nitrospirillum</taxon>
    </lineage>
</organism>
<reference evidence="7 8" key="1">
    <citation type="submission" date="2019-06" db="EMBL/GenBank/DDBJ databases">
        <title>Genomic Encyclopedia of Type Strains, Phase IV (KMG-V): Genome sequencing to study the core and pangenomes of soil and plant-associated prokaryotes.</title>
        <authorList>
            <person name="Whitman W."/>
        </authorList>
    </citation>
    <scope>NUCLEOTIDE SEQUENCE [LARGE SCALE GENOMIC DNA]</scope>
    <source>
        <strain evidence="7 8">BR 11865</strain>
    </source>
</reference>
<dbReference type="FunFam" id="3.90.76.10:FF:000001">
    <property type="entry name" value="Oligopeptide ABC transporter substrate-binding protein"/>
    <property type="match status" value="1"/>
</dbReference>
<dbReference type="AlphaFoldDB" id="A0A560F763"/>
<comment type="subcellular location">
    <subcellularLocation>
        <location evidence="1">Periplasm</location>
    </subcellularLocation>
</comment>
<name>A0A560F763_9PROT</name>
<evidence type="ECO:0000313" key="8">
    <source>
        <dbReference type="Proteomes" id="UP000316545"/>
    </source>
</evidence>
<evidence type="ECO:0000256" key="4">
    <source>
        <dbReference type="ARBA" id="ARBA00022729"/>
    </source>
</evidence>
<dbReference type="SUPFAM" id="SSF53850">
    <property type="entry name" value="Periplasmic binding protein-like II"/>
    <property type="match status" value="1"/>
</dbReference>
<evidence type="ECO:0000256" key="2">
    <source>
        <dbReference type="ARBA" id="ARBA00005695"/>
    </source>
</evidence>
<dbReference type="PANTHER" id="PTHR30290">
    <property type="entry name" value="PERIPLASMIC BINDING COMPONENT OF ABC TRANSPORTER"/>
    <property type="match status" value="1"/>
</dbReference>
<evidence type="ECO:0000259" key="6">
    <source>
        <dbReference type="Pfam" id="PF00496"/>
    </source>
</evidence>
<proteinExistence type="inferred from homology"/>
<dbReference type="Proteomes" id="UP000316545">
    <property type="component" value="Unassembled WGS sequence"/>
</dbReference>
<dbReference type="GO" id="GO:1904680">
    <property type="term" value="F:peptide transmembrane transporter activity"/>
    <property type="evidence" value="ECO:0007669"/>
    <property type="project" value="TreeGrafter"/>
</dbReference>
<dbReference type="Gene3D" id="3.40.190.10">
    <property type="entry name" value="Periplasmic binding protein-like II"/>
    <property type="match status" value="1"/>
</dbReference>
<dbReference type="GO" id="GO:0015833">
    <property type="term" value="P:peptide transport"/>
    <property type="evidence" value="ECO:0007669"/>
    <property type="project" value="TreeGrafter"/>
</dbReference>
<keyword evidence="8" id="KW-1185">Reference proteome</keyword>
<dbReference type="GO" id="GO:0030288">
    <property type="term" value="C:outer membrane-bounded periplasmic space"/>
    <property type="evidence" value="ECO:0007669"/>
    <property type="project" value="UniProtKB-ARBA"/>
</dbReference>
<comment type="caution">
    <text evidence="7">The sequence shown here is derived from an EMBL/GenBank/DDBJ whole genome shotgun (WGS) entry which is preliminary data.</text>
</comment>
<gene>
    <name evidence="7" type="ORF">FBZ88_12573</name>
</gene>
<dbReference type="CDD" id="cd08504">
    <property type="entry name" value="PBP2_OppA"/>
    <property type="match status" value="1"/>
</dbReference>
<dbReference type="Gene3D" id="3.10.105.10">
    <property type="entry name" value="Dipeptide-binding Protein, Domain 3"/>
    <property type="match status" value="1"/>
</dbReference>
<evidence type="ECO:0000256" key="3">
    <source>
        <dbReference type="ARBA" id="ARBA00022448"/>
    </source>
</evidence>
<feature type="signal peptide" evidence="5">
    <location>
        <begin position="1"/>
        <end position="31"/>
    </location>
</feature>
<evidence type="ECO:0000313" key="7">
    <source>
        <dbReference type="EMBL" id="TWB17405.1"/>
    </source>
</evidence>
<dbReference type="GO" id="GO:0043190">
    <property type="term" value="C:ATP-binding cassette (ABC) transporter complex"/>
    <property type="evidence" value="ECO:0007669"/>
    <property type="project" value="InterPro"/>
</dbReference>
<evidence type="ECO:0000256" key="1">
    <source>
        <dbReference type="ARBA" id="ARBA00004418"/>
    </source>
</evidence>
<dbReference type="PIRSF" id="PIRSF002741">
    <property type="entry name" value="MppA"/>
    <property type="match status" value="1"/>
</dbReference>